<gene>
    <name evidence="1" type="ORF">B5G26_02960</name>
</gene>
<dbReference type="InterPro" id="IPR015067">
    <property type="entry name" value="DUF1893_TM1506-like"/>
</dbReference>
<dbReference type="InterPro" id="IPR016193">
    <property type="entry name" value="Cytidine_deaminase-like"/>
</dbReference>
<dbReference type="InterPro" id="IPR037081">
    <property type="entry name" value="Hyp_TM1506"/>
</dbReference>
<comment type="caution">
    <text evidence="1">The sequence shown here is derived from an EMBL/GenBank/DDBJ whole genome shotgun (WGS) entry which is preliminary data.</text>
</comment>
<dbReference type="GO" id="GO:0003824">
    <property type="term" value="F:catalytic activity"/>
    <property type="evidence" value="ECO:0007669"/>
    <property type="project" value="InterPro"/>
</dbReference>
<organism evidence="1 2">
    <name type="scientific">Anaerotignum lactatifermentans</name>
    <dbReference type="NCBI Taxonomy" id="160404"/>
    <lineage>
        <taxon>Bacteria</taxon>
        <taxon>Bacillati</taxon>
        <taxon>Bacillota</taxon>
        <taxon>Clostridia</taxon>
        <taxon>Lachnospirales</taxon>
        <taxon>Anaerotignaceae</taxon>
        <taxon>Anaerotignum</taxon>
    </lineage>
</organism>
<dbReference type="Pfam" id="PF08973">
    <property type="entry name" value="TM1506"/>
    <property type="match status" value="1"/>
</dbReference>
<name>A0A1Y3U9A3_9FIRM</name>
<protein>
    <recommendedName>
        <fullName evidence="3">DUF1893 domain-containing protein</fullName>
    </recommendedName>
</protein>
<dbReference type="EMBL" id="NFHM01000002">
    <property type="protein sequence ID" value="OUN45333.1"/>
    <property type="molecule type" value="Genomic_DNA"/>
</dbReference>
<evidence type="ECO:0000313" key="2">
    <source>
        <dbReference type="Proteomes" id="UP000195455"/>
    </source>
</evidence>
<dbReference type="SUPFAM" id="SSF53927">
    <property type="entry name" value="Cytidine deaminase-like"/>
    <property type="match status" value="1"/>
</dbReference>
<dbReference type="AlphaFoldDB" id="A0A1Y3U9A3"/>
<proteinExistence type="predicted"/>
<dbReference type="Gene3D" id="3.40.140.30">
    <property type="entry name" value="Hypothetical protein TM1506"/>
    <property type="match status" value="1"/>
</dbReference>
<accession>A0A1Y3U9A3</accession>
<evidence type="ECO:0000313" key="1">
    <source>
        <dbReference type="EMBL" id="OUN45333.1"/>
    </source>
</evidence>
<evidence type="ECO:0008006" key="3">
    <source>
        <dbReference type="Google" id="ProtNLM"/>
    </source>
</evidence>
<sequence>MHGKLPAENQYSHGFAEGAERFRRTHLEIKGEKHLDLLEQAKKALEAEGVTFAAVSSCGEKKTSQKKGIAPMMEILAECPDFLQGAAVADQVIGKAAAFLLRKGGAKYLYAKVISEHALETLQNSGIAVSYGTKVPYIINRNKDGMCPMEQTVLSVTDVEEAYGKLQEKLRELSGRN</sequence>
<reference evidence="2" key="1">
    <citation type="submission" date="2017-04" db="EMBL/GenBank/DDBJ databases">
        <title>Function of individual gut microbiota members based on whole genome sequencing of pure cultures obtained from chicken caecum.</title>
        <authorList>
            <person name="Medvecky M."/>
            <person name="Cejkova D."/>
            <person name="Polansky O."/>
            <person name="Karasova D."/>
            <person name="Kubasova T."/>
            <person name="Cizek A."/>
            <person name="Rychlik I."/>
        </authorList>
    </citation>
    <scope>NUCLEOTIDE SEQUENCE [LARGE SCALE GENOMIC DNA]</scope>
    <source>
        <strain evidence="2">An75</strain>
    </source>
</reference>
<dbReference type="Proteomes" id="UP000195455">
    <property type="component" value="Unassembled WGS sequence"/>
</dbReference>